<feature type="transmembrane region" description="Helical" evidence="12">
    <location>
        <begin position="480"/>
        <end position="498"/>
    </location>
</feature>
<dbReference type="GO" id="GO:0016887">
    <property type="term" value="F:ATP hydrolysis activity"/>
    <property type="evidence" value="ECO:0007669"/>
    <property type="project" value="InterPro"/>
</dbReference>
<dbReference type="Gene3D" id="3.40.50.300">
    <property type="entry name" value="P-loop containing nucleotide triphosphate hydrolases"/>
    <property type="match status" value="2"/>
</dbReference>
<keyword evidence="6" id="KW-0547">Nucleotide-binding</keyword>
<keyword evidence="13" id="KW-0732">Signal</keyword>
<gene>
    <name evidence="16" type="ORF">NP493_1733g00033</name>
</gene>
<dbReference type="InterPro" id="IPR036640">
    <property type="entry name" value="ABC1_TM_sf"/>
</dbReference>
<evidence type="ECO:0000256" key="9">
    <source>
        <dbReference type="ARBA" id="ARBA00022989"/>
    </source>
</evidence>
<accession>A0AAD9JTF5</accession>
<feature type="domain" description="ABC transmembrane type-1" evidence="15">
    <location>
        <begin position="11"/>
        <end position="297"/>
    </location>
</feature>
<evidence type="ECO:0000256" key="4">
    <source>
        <dbReference type="ARBA" id="ARBA00022692"/>
    </source>
</evidence>
<organism evidence="16 17">
    <name type="scientific">Ridgeia piscesae</name>
    <name type="common">Tubeworm</name>
    <dbReference type="NCBI Taxonomy" id="27915"/>
    <lineage>
        <taxon>Eukaryota</taxon>
        <taxon>Metazoa</taxon>
        <taxon>Spiralia</taxon>
        <taxon>Lophotrochozoa</taxon>
        <taxon>Annelida</taxon>
        <taxon>Polychaeta</taxon>
        <taxon>Sedentaria</taxon>
        <taxon>Canalipalpata</taxon>
        <taxon>Sabellida</taxon>
        <taxon>Siboglinidae</taxon>
        <taxon>Ridgeia</taxon>
    </lineage>
</organism>
<dbReference type="GO" id="GO:0005524">
    <property type="term" value="F:ATP binding"/>
    <property type="evidence" value="ECO:0007669"/>
    <property type="project" value="UniProtKB-KW"/>
</dbReference>
<feature type="chain" id="PRO_5042292762" evidence="13">
    <location>
        <begin position="17"/>
        <end position="882"/>
    </location>
</feature>
<evidence type="ECO:0000313" key="17">
    <source>
        <dbReference type="Proteomes" id="UP001209878"/>
    </source>
</evidence>
<dbReference type="Pfam" id="PF00005">
    <property type="entry name" value="ABC_tran"/>
    <property type="match status" value="1"/>
</dbReference>
<dbReference type="InterPro" id="IPR003593">
    <property type="entry name" value="AAA+_ATPase"/>
</dbReference>
<evidence type="ECO:0000256" key="3">
    <source>
        <dbReference type="ARBA" id="ARBA00022448"/>
    </source>
</evidence>
<feature type="transmembrane region" description="Helical" evidence="12">
    <location>
        <begin position="504"/>
        <end position="523"/>
    </location>
</feature>
<evidence type="ECO:0000259" key="15">
    <source>
        <dbReference type="PROSITE" id="PS50929"/>
    </source>
</evidence>
<dbReference type="PROSITE" id="PS00211">
    <property type="entry name" value="ABC_TRANSPORTER_1"/>
    <property type="match status" value="1"/>
</dbReference>
<dbReference type="InterPro" id="IPR017871">
    <property type="entry name" value="ABC_transporter-like_CS"/>
</dbReference>
<evidence type="ECO:0000256" key="1">
    <source>
        <dbReference type="ARBA" id="ARBA00004141"/>
    </source>
</evidence>
<feature type="transmembrane region" description="Helical" evidence="12">
    <location>
        <begin position="151"/>
        <end position="171"/>
    </location>
</feature>
<keyword evidence="9 12" id="KW-1133">Transmembrane helix</keyword>
<reference evidence="16" key="1">
    <citation type="journal article" date="2023" name="Mol. Biol. Evol.">
        <title>Third-Generation Sequencing Reveals the Adaptive Role of the Epigenome in Three Deep-Sea Polychaetes.</title>
        <authorList>
            <person name="Perez M."/>
            <person name="Aroh O."/>
            <person name="Sun Y."/>
            <person name="Lan Y."/>
            <person name="Juniper S.K."/>
            <person name="Young C.R."/>
            <person name="Angers B."/>
            <person name="Qian P.Y."/>
        </authorList>
    </citation>
    <scope>NUCLEOTIDE SEQUENCE</scope>
    <source>
        <strain evidence="16">R07B-5</strain>
    </source>
</reference>
<sequence>MADCLDWLLMLVGVLAAMIHGVAMPVAVYIFSQAVDIFVTDTIAKNQLLSMHFSNDSNAIFTPESEDVTITIIPICIRLVACAIAILAAVTVHAFCWKLTSERQVSRLRSQLFSSMLHQDCAWFDSHDTGSLTVTLTNNIVNVRSGMSDKVGFSIQLLSVLIVSFVMAMWINWRLTLAALTFVPIMTAFTIGIVIVTVKGTIKQGKAYEEAGSIAKEVLSAIRTVAAFGGESRDALRYNQCLFSARNAGIMRGILVGIMLGGIWCCHFGMAGLVNWYGTTLIVSEPGMRAGDVIFLLPNLEGIATAGGSAQIIFEIINTVSEGRTTIVVAHRLSTVRKADVIHCLSQGRLIESGSHDELMAREGLYYTLVSCHTESLYVNTLLADSADVTRDETSSSDVSDSLESKTKLKDAYEDDEQELREHHKLEGGHKSVFLRLLKLNAAEWPYLVIGCITSFVAGSIPPMFALVYGAMVKVGGNQLGLVATSTSSLVVSLGVALTCSWKLTVVNVLFMPLLVAAGYVSVKNRKENAARTMVMEEQGVKIASEAISNIRTVASLTVETKFERKFNSFFDSFVRVAVVLMKTSQAIGRSTAFAPDAHKARVAAKHIFNLLDRKPQIEVGDGDCMTPPECCGEVILDNVEFTYPSRPDAIILRGLTVTIKPGQRVALVGQSGCGKSTCVSLVERFYDTSRGCVRIDGVDIRSLDVQWVRAQLALVSQEPVLFNTTIYDNIAYGDNTRTPTMDEVIDVAKKANIHNFIASLPLGYDTNVGEGGSQLSGGQKQRIAIARALLRNPRILLLDEATSALDTESEKLVQEALERAQEGRTCIVIAHRLSTIRSADKIVVMQEGVVVEEGTHDELMAQKSFYCDLVQKQVDALVLTI</sequence>
<dbReference type="FunFam" id="3.40.50.300:FF:000479">
    <property type="entry name" value="Multidrug resistance protein 1A"/>
    <property type="match status" value="1"/>
</dbReference>
<keyword evidence="5" id="KW-0677">Repeat</keyword>
<keyword evidence="17" id="KW-1185">Reference proteome</keyword>
<dbReference type="AlphaFoldDB" id="A0AAD9JTF5"/>
<feature type="domain" description="ABC transmembrane type-1" evidence="15">
    <location>
        <begin position="477"/>
        <end position="596"/>
    </location>
</feature>
<keyword evidence="4 12" id="KW-0812">Transmembrane</keyword>
<evidence type="ECO:0000256" key="5">
    <source>
        <dbReference type="ARBA" id="ARBA00022737"/>
    </source>
</evidence>
<dbReference type="SMART" id="SM00382">
    <property type="entry name" value="AAA"/>
    <property type="match status" value="1"/>
</dbReference>
<feature type="signal peptide" evidence="13">
    <location>
        <begin position="1"/>
        <end position="16"/>
    </location>
</feature>
<evidence type="ECO:0000256" key="6">
    <source>
        <dbReference type="ARBA" id="ARBA00022741"/>
    </source>
</evidence>
<feature type="transmembrane region" description="Helical" evidence="12">
    <location>
        <begin position="72"/>
        <end position="97"/>
    </location>
</feature>
<feature type="domain" description="ABC transporter" evidence="14">
    <location>
        <begin position="635"/>
        <end position="873"/>
    </location>
</feature>
<protein>
    <submittedName>
        <fullName evidence="16">Uncharacterized protein</fullName>
    </submittedName>
</protein>
<dbReference type="PANTHER" id="PTHR43394">
    <property type="entry name" value="ATP-DEPENDENT PERMEASE MDL1, MITOCHONDRIAL"/>
    <property type="match status" value="1"/>
</dbReference>
<evidence type="ECO:0000256" key="8">
    <source>
        <dbReference type="ARBA" id="ARBA00022967"/>
    </source>
</evidence>
<keyword evidence="3" id="KW-0813">Transport</keyword>
<dbReference type="Proteomes" id="UP001209878">
    <property type="component" value="Unassembled WGS sequence"/>
</dbReference>
<keyword evidence="11" id="KW-0325">Glycoprotein</keyword>
<dbReference type="SUPFAM" id="SSF52540">
    <property type="entry name" value="P-loop containing nucleoside triphosphate hydrolases"/>
    <property type="match status" value="2"/>
</dbReference>
<keyword evidence="10 12" id="KW-0472">Membrane</keyword>
<dbReference type="GO" id="GO:0015421">
    <property type="term" value="F:ABC-type oligopeptide transporter activity"/>
    <property type="evidence" value="ECO:0007669"/>
    <property type="project" value="TreeGrafter"/>
</dbReference>
<comment type="similarity">
    <text evidence="2">Belongs to the ABC transporter superfamily. ABCB family. Multidrug resistance exporter (TC 3.A.1.201) subfamily.</text>
</comment>
<evidence type="ECO:0000256" key="12">
    <source>
        <dbReference type="SAM" id="Phobius"/>
    </source>
</evidence>
<proteinExistence type="inferred from homology"/>
<name>A0AAD9JTF5_RIDPI</name>
<dbReference type="GO" id="GO:0090374">
    <property type="term" value="P:oligopeptide export from mitochondrion"/>
    <property type="evidence" value="ECO:0007669"/>
    <property type="project" value="TreeGrafter"/>
</dbReference>
<evidence type="ECO:0000256" key="10">
    <source>
        <dbReference type="ARBA" id="ARBA00023136"/>
    </source>
</evidence>
<dbReference type="PANTHER" id="PTHR43394:SF1">
    <property type="entry name" value="ATP-BINDING CASSETTE SUB-FAMILY B MEMBER 10, MITOCHONDRIAL"/>
    <property type="match status" value="1"/>
</dbReference>
<dbReference type="Gene3D" id="1.20.1560.10">
    <property type="entry name" value="ABC transporter type 1, transmembrane domain"/>
    <property type="match status" value="4"/>
</dbReference>
<keyword evidence="8" id="KW-1278">Translocase</keyword>
<evidence type="ECO:0000256" key="2">
    <source>
        <dbReference type="ARBA" id="ARBA00007577"/>
    </source>
</evidence>
<evidence type="ECO:0000256" key="11">
    <source>
        <dbReference type="ARBA" id="ARBA00023180"/>
    </source>
</evidence>
<dbReference type="PROSITE" id="PS50929">
    <property type="entry name" value="ABC_TM1F"/>
    <property type="match status" value="2"/>
</dbReference>
<dbReference type="Pfam" id="PF00664">
    <property type="entry name" value="ABC_membrane"/>
    <property type="match status" value="2"/>
</dbReference>
<feature type="transmembrane region" description="Helical" evidence="12">
    <location>
        <begin position="177"/>
        <end position="198"/>
    </location>
</feature>
<dbReference type="CDD" id="cd18577">
    <property type="entry name" value="ABC_6TM_Pgp_ABCB1_D1_like"/>
    <property type="match status" value="1"/>
</dbReference>
<dbReference type="InterPro" id="IPR003439">
    <property type="entry name" value="ABC_transporter-like_ATP-bd"/>
</dbReference>
<evidence type="ECO:0000256" key="13">
    <source>
        <dbReference type="SAM" id="SignalP"/>
    </source>
</evidence>
<comment type="caution">
    <text evidence="16">The sequence shown here is derived from an EMBL/GenBank/DDBJ whole genome shotgun (WGS) entry which is preliminary data.</text>
</comment>
<feature type="transmembrane region" description="Helical" evidence="12">
    <location>
        <begin position="254"/>
        <end position="278"/>
    </location>
</feature>
<dbReference type="InterPro" id="IPR011527">
    <property type="entry name" value="ABC1_TM_dom"/>
</dbReference>
<evidence type="ECO:0000256" key="7">
    <source>
        <dbReference type="ARBA" id="ARBA00022840"/>
    </source>
</evidence>
<feature type="transmembrane region" description="Helical" evidence="12">
    <location>
        <begin position="7"/>
        <end position="31"/>
    </location>
</feature>
<dbReference type="CDD" id="cd03249">
    <property type="entry name" value="ABC_MTABC3_MDL1_MDL2"/>
    <property type="match status" value="1"/>
</dbReference>
<dbReference type="InterPro" id="IPR027417">
    <property type="entry name" value="P-loop_NTPase"/>
</dbReference>
<dbReference type="InterPro" id="IPR039421">
    <property type="entry name" value="Type_1_exporter"/>
</dbReference>
<dbReference type="GO" id="GO:0005743">
    <property type="term" value="C:mitochondrial inner membrane"/>
    <property type="evidence" value="ECO:0007669"/>
    <property type="project" value="TreeGrafter"/>
</dbReference>
<evidence type="ECO:0000259" key="14">
    <source>
        <dbReference type="PROSITE" id="PS50893"/>
    </source>
</evidence>
<dbReference type="PROSITE" id="PS50893">
    <property type="entry name" value="ABC_TRANSPORTER_2"/>
    <property type="match status" value="1"/>
</dbReference>
<keyword evidence="7" id="KW-0067">ATP-binding</keyword>
<evidence type="ECO:0000313" key="16">
    <source>
        <dbReference type="EMBL" id="KAK2159079.1"/>
    </source>
</evidence>
<dbReference type="EMBL" id="JAODUO010001748">
    <property type="protein sequence ID" value="KAK2159079.1"/>
    <property type="molecule type" value="Genomic_DNA"/>
</dbReference>
<feature type="transmembrane region" description="Helical" evidence="12">
    <location>
        <begin position="445"/>
        <end position="468"/>
    </location>
</feature>
<comment type="subcellular location">
    <subcellularLocation>
        <location evidence="1">Membrane</location>
        <topology evidence="1">Multi-pass membrane protein</topology>
    </subcellularLocation>
</comment>
<dbReference type="SUPFAM" id="SSF90123">
    <property type="entry name" value="ABC transporter transmembrane region"/>
    <property type="match status" value="2"/>
</dbReference>